<dbReference type="PANTHER" id="PTHR21446">
    <property type="entry name" value="DUF3504 DOMAIN-CONTAINING PROTEIN"/>
    <property type="match status" value="1"/>
</dbReference>
<evidence type="ECO:0000256" key="1">
    <source>
        <dbReference type="ARBA" id="ARBA00023172"/>
    </source>
</evidence>
<dbReference type="AlphaFoldDB" id="A0AAN9ASW1"/>
<sequence>MHSMTKTTFRIKTDATTNREYVCKNSDELTKNHQHDTAFVTGFMPATLTDSCPVESFRQYISHLNPDCDRLWVYPMDTFSTDSPVWYAKKPIGVNSMSQFLPRLSKSCGLSQVYTNHSIRATSATVLHQSSFTPAEIMAVTGHRSVSALTTYQRTSDAQKLQMGDALAIEASSSSLTRTQTVRQVQGAPTVMAGSDYETLDCFFDEIHEPRDESVPQMRKIVFQNCTINSINITVRK</sequence>
<proteinExistence type="predicted"/>
<reference evidence="3 4" key="1">
    <citation type="submission" date="2024-02" db="EMBL/GenBank/DDBJ databases">
        <title>Chromosome-scale genome assembly of the rough periwinkle Littorina saxatilis.</title>
        <authorList>
            <person name="De Jode A."/>
            <person name="Faria R."/>
            <person name="Formenti G."/>
            <person name="Sims Y."/>
            <person name="Smith T.P."/>
            <person name="Tracey A."/>
            <person name="Wood J.M.D."/>
            <person name="Zagrodzka Z.B."/>
            <person name="Johannesson K."/>
            <person name="Butlin R.K."/>
            <person name="Leder E.H."/>
        </authorList>
    </citation>
    <scope>NUCLEOTIDE SEQUENCE [LARGE SCALE GENOMIC DNA]</scope>
    <source>
        <strain evidence="3">Snail1</strain>
        <tissue evidence="3">Muscle</tissue>
    </source>
</reference>
<evidence type="ECO:0000259" key="2">
    <source>
        <dbReference type="Pfam" id="PF00589"/>
    </source>
</evidence>
<protein>
    <recommendedName>
        <fullName evidence="2">Tyr recombinase domain-containing protein</fullName>
    </recommendedName>
</protein>
<dbReference type="GO" id="GO:0006310">
    <property type="term" value="P:DNA recombination"/>
    <property type="evidence" value="ECO:0007669"/>
    <property type="project" value="UniProtKB-KW"/>
</dbReference>
<dbReference type="GO" id="GO:0015074">
    <property type="term" value="P:DNA integration"/>
    <property type="evidence" value="ECO:0007669"/>
    <property type="project" value="InterPro"/>
</dbReference>
<dbReference type="SUPFAM" id="SSF56349">
    <property type="entry name" value="DNA breaking-rejoining enzymes"/>
    <property type="match status" value="1"/>
</dbReference>
<comment type="caution">
    <text evidence="3">The sequence shown here is derived from an EMBL/GenBank/DDBJ whole genome shotgun (WGS) entry which is preliminary data.</text>
</comment>
<accession>A0AAN9ASW1</accession>
<dbReference type="EMBL" id="JBAMIC010000021">
    <property type="protein sequence ID" value="KAK7092670.1"/>
    <property type="molecule type" value="Genomic_DNA"/>
</dbReference>
<dbReference type="Pfam" id="PF00589">
    <property type="entry name" value="Phage_integrase"/>
    <property type="match status" value="1"/>
</dbReference>
<dbReference type="GO" id="GO:0003677">
    <property type="term" value="F:DNA binding"/>
    <property type="evidence" value="ECO:0007669"/>
    <property type="project" value="InterPro"/>
</dbReference>
<dbReference type="InterPro" id="IPR013762">
    <property type="entry name" value="Integrase-like_cat_sf"/>
</dbReference>
<dbReference type="PANTHER" id="PTHR21446:SF12">
    <property type="entry name" value="POTASSIUM CHANNEL TETRAMERIZATION DOMAIN CONTAINING 1"/>
    <property type="match status" value="1"/>
</dbReference>
<organism evidence="3 4">
    <name type="scientific">Littorina saxatilis</name>
    <dbReference type="NCBI Taxonomy" id="31220"/>
    <lineage>
        <taxon>Eukaryota</taxon>
        <taxon>Metazoa</taxon>
        <taxon>Spiralia</taxon>
        <taxon>Lophotrochozoa</taxon>
        <taxon>Mollusca</taxon>
        <taxon>Gastropoda</taxon>
        <taxon>Caenogastropoda</taxon>
        <taxon>Littorinimorpha</taxon>
        <taxon>Littorinoidea</taxon>
        <taxon>Littorinidae</taxon>
        <taxon>Littorina</taxon>
    </lineage>
</organism>
<gene>
    <name evidence="3" type="ORF">V1264_008381</name>
</gene>
<keyword evidence="1" id="KW-0233">DNA recombination</keyword>
<feature type="domain" description="Tyr recombinase" evidence="2">
    <location>
        <begin position="70"/>
        <end position="157"/>
    </location>
</feature>
<dbReference type="InterPro" id="IPR052787">
    <property type="entry name" value="MAVS"/>
</dbReference>
<dbReference type="Gene3D" id="1.10.443.10">
    <property type="entry name" value="Intergrase catalytic core"/>
    <property type="match status" value="1"/>
</dbReference>
<dbReference type="InterPro" id="IPR011010">
    <property type="entry name" value="DNA_brk_join_enz"/>
</dbReference>
<evidence type="ECO:0000313" key="4">
    <source>
        <dbReference type="Proteomes" id="UP001374579"/>
    </source>
</evidence>
<keyword evidence="4" id="KW-1185">Reference proteome</keyword>
<evidence type="ECO:0000313" key="3">
    <source>
        <dbReference type="EMBL" id="KAK7092670.1"/>
    </source>
</evidence>
<dbReference type="Proteomes" id="UP001374579">
    <property type="component" value="Unassembled WGS sequence"/>
</dbReference>
<name>A0AAN9ASW1_9CAEN</name>
<dbReference type="InterPro" id="IPR002104">
    <property type="entry name" value="Integrase_catalytic"/>
</dbReference>